<evidence type="ECO:0000259" key="3">
    <source>
        <dbReference type="PROSITE" id="PS50119"/>
    </source>
</evidence>
<dbReference type="FunCoup" id="D3BR53">
    <property type="interactions" value="151"/>
</dbReference>
<dbReference type="EMBL" id="ADBJ01000050">
    <property type="protein sequence ID" value="EFA75885.1"/>
    <property type="molecule type" value="Genomic_DNA"/>
</dbReference>
<dbReference type="Gene3D" id="3.30.160.60">
    <property type="entry name" value="Classic Zinc Finger"/>
    <property type="match status" value="1"/>
</dbReference>
<dbReference type="SUPFAM" id="SSF50965">
    <property type="entry name" value="Galactose oxidase, central domain"/>
    <property type="match status" value="1"/>
</dbReference>
<feature type="region of interest" description="Disordered" evidence="2">
    <location>
        <begin position="157"/>
        <end position="180"/>
    </location>
</feature>
<dbReference type="InParanoid" id="D3BR53"/>
<gene>
    <name evidence="4" type="ORF">PPL_10457</name>
</gene>
<organism evidence="4 5">
    <name type="scientific">Heterostelium pallidum (strain ATCC 26659 / Pp 5 / PN500)</name>
    <name type="common">Cellular slime mold</name>
    <name type="synonym">Polysphondylium pallidum</name>
    <dbReference type="NCBI Taxonomy" id="670386"/>
    <lineage>
        <taxon>Eukaryota</taxon>
        <taxon>Amoebozoa</taxon>
        <taxon>Evosea</taxon>
        <taxon>Eumycetozoa</taxon>
        <taxon>Dictyostelia</taxon>
        <taxon>Acytosteliales</taxon>
        <taxon>Acytosteliaceae</taxon>
        <taxon>Heterostelium</taxon>
    </lineage>
</organism>
<protein>
    <recommendedName>
        <fullName evidence="3">B box-type domain-containing protein</fullName>
    </recommendedName>
</protein>
<proteinExistence type="predicted"/>
<dbReference type="InterPro" id="IPR011043">
    <property type="entry name" value="Gal_Oxase/kelch_b-propeller"/>
</dbReference>
<dbReference type="SUPFAM" id="SSF57845">
    <property type="entry name" value="B-box zinc-binding domain"/>
    <property type="match status" value="1"/>
</dbReference>
<keyword evidence="1" id="KW-0862">Zinc</keyword>
<dbReference type="GeneID" id="31365926"/>
<comment type="caution">
    <text evidence="4">The sequence shown here is derived from an EMBL/GenBank/DDBJ whole genome shotgun (WGS) entry which is preliminary data.</text>
</comment>
<keyword evidence="1" id="KW-0479">Metal-binding</keyword>
<keyword evidence="1" id="KW-0863">Zinc-finger</keyword>
<evidence type="ECO:0000256" key="2">
    <source>
        <dbReference type="SAM" id="MobiDB-lite"/>
    </source>
</evidence>
<dbReference type="Gene3D" id="2.120.10.80">
    <property type="entry name" value="Kelch-type beta propeller"/>
    <property type="match status" value="1"/>
</dbReference>
<dbReference type="InterPro" id="IPR000315">
    <property type="entry name" value="Znf_B-box"/>
</dbReference>
<dbReference type="AlphaFoldDB" id="D3BR53"/>
<feature type="compositionally biased region" description="Low complexity" evidence="2">
    <location>
        <begin position="163"/>
        <end position="175"/>
    </location>
</feature>
<dbReference type="PROSITE" id="PS00018">
    <property type="entry name" value="EF_HAND_1"/>
    <property type="match status" value="1"/>
</dbReference>
<dbReference type="PROSITE" id="PS50119">
    <property type="entry name" value="ZF_BBOX"/>
    <property type="match status" value="1"/>
</dbReference>
<evidence type="ECO:0000313" key="4">
    <source>
        <dbReference type="EMBL" id="EFA75885.1"/>
    </source>
</evidence>
<evidence type="ECO:0000313" key="5">
    <source>
        <dbReference type="Proteomes" id="UP000001396"/>
    </source>
</evidence>
<dbReference type="InterPro" id="IPR015915">
    <property type="entry name" value="Kelch-typ_b-propeller"/>
</dbReference>
<sequence length="563" mass="64658">MNSNSICEIHNKSLKFICFDCNVLTCSICSTKHFGHSCEHIFNIKSKINNNNKTDPITDESEVNNNHNNNNNSVREILKDVQTGIQSTFDSLKLKVKEYEKLKKTEHEISSEFKELHEFLVVEEHKLKKPIIDSKEQTEQQIEKQVKIMKSLNSINNHFTNHQSDSQSSSSSSSQPIAASADTVERYQISTIIESISQSSNHNEFISNNSNTLFHFDTDSSKKVNNDDLSLLNVLLEHNKTIKMNNCDDNQPSKSQQYQLIVDNDQINKIKNQFQSSFKLKSNQSHIIQPKQSYIFSTDKNNKISIINITDRNNIHFEQQIKMEMKSSFAVFNSIVKVKDFIYIFGGANFGYSKFIKYSINTKTLVINEMKGVDHCQFLSACYDGQDHIYLLDGVNKFITEIYRYEINNSAFEKYSTMVATSHQILTFIFKDYIYTVSGGTKKILMFDIRKKTAVELQLRIPGNNVLAACTDGGGNIFMVSELGLQRINIETHEIKLFDNSIIGSHSYHDLVYHQSNDGQSFIYSIQGKRGNLMFSLENKKWESILQDDQCVRTDCATLFFQQ</sequence>
<dbReference type="RefSeq" id="XP_020428019.1">
    <property type="nucleotide sequence ID" value="XM_020581232.1"/>
</dbReference>
<name>D3BR53_HETP5</name>
<feature type="domain" description="B box-type" evidence="3">
    <location>
        <begin position="2"/>
        <end position="41"/>
    </location>
</feature>
<reference evidence="4 5" key="1">
    <citation type="journal article" date="2011" name="Genome Res.">
        <title>Phylogeny-wide analysis of social amoeba genomes highlights ancient origins for complex intercellular communication.</title>
        <authorList>
            <person name="Heidel A.J."/>
            <person name="Lawal H.M."/>
            <person name="Felder M."/>
            <person name="Schilde C."/>
            <person name="Helps N.R."/>
            <person name="Tunggal B."/>
            <person name="Rivero F."/>
            <person name="John U."/>
            <person name="Schleicher M."/>
            <person name="Eichinger L."/>
            <person name="Platzer M."/>
            <person name="Noegel A.A."/>
            <person name="Schaap P."/>
            <person name="Gloeckner G."/>
        </authorList>
    </citation>
    <scope>NUCLEOTIDE SEQUENCE [LARGE SCALE GENOMIC DNA]</scope>
    <source>
        <strain evidence="5">ATCC 26659 / Pp 5 / PN500</strain>
    </source>
</reference>
<dbReference type="Proteomes" id="UP000001396">
    <property type="component" value="Unassembled WGS sequence"/>
</dbReference>
<accession>D3BR53</accession>
<dbReference type="InterPro" id="IPR018247">
    <property type="entry name" value="EF_Hand_1_Ca_BS"/>
</dbReference>
<keyword evidence="5" id="KW-1185">Reference proteome</keyword>
<dbReference type="GO" id="GO:0008270">
    <property type="term" value="F:zinc ion binding"/>
    <property type="evidence" value="ECO:0007669"/>
    <property type="project" value="UniProtKB-KW"/>
</dbReference>
<evidence type="ECO:0000256" key="1">
    <source>
        <dbReference type="PROSITE-ProRule" id="PRU00024"/>
    </source>
</evidence>